<organism evidence="1">
    <name type="scientific">Arundo donax</name>
    <name type="common">Giant reed</name>
    <name type="synonym">Donax arundinaceus</name>
    <dbReference type="NCBI Taxonomy" id="35708"/>
    <lineage>
        <taxon>Eukaryota</taxon>
        <taxon>Viridiplantae</taxon>
        <taxon>Streptophyta</taxon>
        <taxon>Embryophyta</taxon>
        <taxon>Tracheophyta</taxon>
        <taxon>Spermatophyta</taxon>
        <taxon>Magnoliopsida</taxon>
        <taxon>Liliopsida</taxon>
        <taxon>Poales</taxon>
        <taxon>Poaceae</taxon>
        <taxon>PACMAD clade</taxon>
        <taxon>Arundinoideae</taxon>
        <taxon>Arundineae</taxon>
        <taxon>Arundo</taxon>
    </lineage>
</organism>
<sequence length="34" mass="3752">MLLCFAFRLFLFSLSTSLSFEFLLCGFSAPSGQA</sequence>
<proteinExistence type="predicted"/>
<accession>A0A0A8ZWH3</accession>
<protein>
    <submittedName>
        <fullName evidence="1">Uncharacterized protein</fullName>
    </submittedName>
</protein>
<name>A0A0A8ZWH3_ARUDO</name>
<reference evidence="1" key="2">
    <citation type="journal article" date="2015" name="Data Brief">
        <title>Shoot transcriptome of the giant reed, Arundo donax.</title>
        <authorList>
            <person name="Barrero R.A."/>
            <person name="Guerrero F.D."/>
            <person name="Moolhuijzen P."/>
            <person name="Goolsby J.A."/>
            <person name="Tidwell J."/>
            <person name="Bellgard S.E."/>
            <person name="Bellgard M.I."/>
        </authorList>
    </citation>
    <scope>NUCLEOTIDE SEQUENCE</scope>
    <source>
        <tissue evidence="1">Shoot tissue taken approximately 20 cm above the soil surface</tissue>
    </source>
</reference>
<reference evidence="1" key="1">
    <citation type="submission" date="2014-09" db="EMBL/GenBank/DDBJ databases">
        <authorList>
            <person name="Magalhaes I.L.F."/>
            <person name="Oliveira U."/>
            <person name="Santos F.R."/>
            <person name="Vidigal T.H.D.A."/>
            <person name="Brescovit A.D."/>
            <person name="Santos A.J."/>
        </authorList>
    </citation>
    <scope>NUCLEOTIDE SEQUENCE</scope>
    <source>
        <tissue evidence="1">Shoot tissue taken approximately 20 cm above the soil surface</tissue>
    </source>
</reference>
<dbReference type="AlphaFoldDB" id="A0A0A8ZWH3"/>
<evidence type="ECO:0000313" key="1">
    <source>
        <dbReference type="EMBL" id="JAD42083.1"/>
    </source>
</evidence>
<dbReference type="EMBL" id="GBRH01255812">
    <property type="protein sequence ID" value="JAD42083.1"/>
    <property type="molecule type" value="Transcribed_RNA"/>
</dbReference>